<dbReference type="PIRSF" id="PIRSF028744">
    <property type="entry name" value="Addict_mod_HI1419"/>
    <property type="match status" value="1"/>
</dbReference>
<evidence type="ECO:0000313" key="2">
    <source>
        <dbReference type="Proteomes" id="UP000306317"/>
    </source>
</evidence>
<dbReference type="EMBL" id="MWIO01000019">
    <property type="protein sequence ID" value="THD08089.1"/>
    <property type="molecule type" value="Genomic_DNA"/>
</dbReference>
<gene>
    <name evidence="1" type="ORF">B1991_06980</name>
</gene>
<keyword evidence="2" id="KW-1185">Reference proteome</keyword>
<dbReference type="NCBIfam" id="TIGR02683">
    <property type="entry name" value="upstrm_HI1419"/>
    <property type="match status" value="1"/>
</dbReference>
<dbReference type="OrthoDB" id="9800258at2"/>
<name>A0A4S3KHL9_9GAMM</name>
<comment type="caution">
    <text evidence="1">The sequence shown here is derived from an EMBL/GenBank/DDBJ whole genome shotgun (WGS) entry which is preliminary data.</text>
</comment>
<organism evidence="1 2">
    <name type="scientific">Rhodanobacter lindaniclasticus</name>
    <dbReference type="NCBI Taxonomy" id="75310"/>
    <lineage>
        <taxon>Bacteria</taxon>
        <taxon>Pseudomonadati</taxon>
        <taxon>Pseudomonadota</taxon>
        <taxon>Gammaproteobacteria</taxon>
        <taxon>Lysobacterales</taxon>
        <taxon>Rhodanobacteraceae</taxon>
        <taxon>Rhodanobacter</taxon>
    </lineage>
</organism>
<reference evidence="1 2" key="1">
    <citation type="submission" date="2017-02" db="EMBL/GenBank/DDBJ databases">
        <title>Whole genome sequencing of Rhodanobacter lindaniclasticus DSM 17932.</title>
        <authorList>
            <person name="Kumar S."/>
            <person name="Patil P."/>
            <person name="Patil P.B."/>
        </authorList>
    </citation>
    <scope>NUCLEOTIDE SEQUENCE [LARGE SCALE GENOMIC DNA]</scope>
    <source>
        <strain evidence="1 2">DSM 17932</strain>
    </source>
</reference>
<dbReference type="PANTHER" id="PTHR41791:SF1">
    <property type="entry name" value="SSL7039 PROTEIN"/>
    <property type="match status" value="1"/>
</dbReference>
<dbReference type="InterPro" id="IPR009241">
    <property type="entry name" value="HigB-like"/>
</dbReference>
<dbReference type="Pfam" id="PF05973">
    <property type="entry name" value="Gp49"/>
    <property type="match status" value="1"/>
</dbReference>
<dbReference type="InterPro" id="IPR014056">
    <property type="entry name" value="TypeIITA-like_toxin_pred"/>
</dbReference>
<evidence type="ECO:0000313" key="1">
    <source>
        <dbReference type="EMBL" id="THD08089.1"/>
    </source>
</evidence>
<dbReference type="AlphaFoldDB" id="A0A4S3KHL9"/>
<sequence>MFELVKSATFDTWFRGLRDVRARARIAARLDRMADGNFGDVKPVGHGISELRIDYGPGYRVYFILRGSILVVVLAGGDKRTQHADIQTARRMASDWERES</sequence>
<proteinExistence type="predicted"/>
<protein>
    <submittedName>
        <fullName evidence="1">Addiction module antitoxin RelB</fullName>
    </submittedName>
</protein>
<dbReference type="RefSeq" id="WP_136258002.1">
    <property type="nucleotide sequence ID" value="NZ_MWIO01000019.1"/>
</dbReference>
<dbReference type="PANTHER" id="PTHR41791">
    <property type="entry name" value="SSL7039 PROTEIN"/>
    <property type="match status" value="1"/>
</dbReference>
<dbReference type="Proteomes" id="UP000306317">
    <property type="component" value="Unassembled WGS sequence"/>
</dbReference>
<accession>A0A4S3KHL9</accession>